<dbReference type="PRINTS" id="PR00126">
    <property type="entry name" value="ATPASEGAMMA"/>
</dbReference>
<dbReference type="RefSeq" id="WP_227306996.1">
    <property type="nucleotide sequence ID" value="NZ_JAESVA010000003.1"/>
</dbReference>
<comment type="subcellular location">
    <subcellularLocation>
        <location evidence="10">Cell membrane</location>
        <topology evidence="10">Peripheral membrane protein</topology>
    </subcellularLocation>
    <subcellularLocation>
        <location evidence="2">Membrane</location>
        <topology evidence="2">Peripheral membrane protein</topology>
    </subcellularLocation>
</comment>
<evidence type="ECO:0000256" key="7">
    <source>
        <dbReference type="ARBA" id="ARBA00023136"/>
    </source>
</evidence>
<keyword evidence="6 10" id="KW-0406">Ion transport</keyword>
<dbReference type="PROSITE" id="PS00153">
    <property type="entry name" value="ATPASE_GAMMA"/>
    <property type="match status" value="1"/>
</dbReference>
<name>A0A964E3V9_9PROT</name>
<accession>A0A964E3V9</accession>
<keyword evidence="5 10" id="KW-0375">Hydrogen ion transport</keyword>
<comment type="caution">
    <text evidence="11">The sequence shown here is derived from an EMBL/GenBank/DDBJ whole genome shotgun (WGS) entry which is preliminary data.</text>
</comment>
<comment type="subunit">
    <text evidence="10">F-type ATPases have 2 components, CF(1) - the catalytic core - and CF(0) - the membrane proton channel. CF(1) has five subunits: alpha(3), beta(3), gamma(1), delta(1), epsilon(1). CF(0) has three main subunits: a, b and c.</text>
</comment>
<dbReference type="AlphaFoldDB" id="A0A964E3V9"/>
<dbReference type="GO" id="GO:0005524">
    <property type="term" value="F:ATP binding"/>
    <property type="evidence" value="ECO:0007669"/>
    <property type="project" value="UniProtKB-UniRule"/>
</dbReference>
<dbReference type="InterPro" id="IPR023632">
    <property type="entry name" value="ATP_synth_F1_gsu_CS"/>
</dbReference>
<dbReference type="InterPro" id="IPR000131">
    <property type="entry name" value="ATP_synth_F1_gsu"/>
</dbReference>
<dbReference type="InterPro" id="IPR035968">
    <property type="entry name" value="ATP_synth_F1_ATPase_gsu"/>
</dbReference>
<comment type="similarity">
    <text evidence="3 10">Belongs to the ATPase gamma chain family.</text>
</comment>
<organism evidence="11 12">
    <name type="scientific">Acidisoma cellulosilyticum</name>
    <dbReference type="NCBI Taxonomy" id="2802395"/>
    <lineage>
        <taxon>Bacteria</taxon>
        <taxon>Pseudomonadati</taxon>
        <taxon>Pseudomonadota</taxon>
        <taxon>Alphaproteobacteria</taxon>
        <taxon>Acetobacterales</taxon>
        <taxon>Acidocellaceae</taxon>
        <taxon>Acidisoma</taxon>
    </lineage>
</organism>
<dbReference type="GO" id="GO:0046933">
    <property type="term" value="F:proton-transporting ATP synthase activity, rotational mechanism"/>
    <property type="evidence" value="ECO:0007669"/>
    <property type="project" value="UniProtKB-UniRule"/>
</dbReference>
<keyword evidence="9 10" id="KW-0066">ATP synthesis</keyword>
<dbReference type="HAMAP" id="MF_00815">
    <property type="entry name" value="ATP_synth_gamma_bact"/>
    <property type="match status" value="1"/>
</dbReference>
<keyword evidence="8 10" id="KW-0139">CF(1)</keyword>
<comment type="function">
    <text evidence="1 10">Produces ATP from ADP in the presence of a proton gradient across the membrane. The gamma chain is believed to be important in regulating ATPase activity and the flow of protons through the CF(0) complex.</text>
</comment>
<evidence type="ECO:0000256" key="6">
    <source>
        <dbReference type="ARBA" id="ARBA00023065"/>
    </source>
</evidence>
<dbReference type="SUPFAM" id="SSF52943">
    <property type="entry name" value="ATP synthase (F1-ATPase), gamma subunit"/>
    <property type="match status" value="1"/>
</dbReference>
<dbReference type="Pfam" id="PF00231">
    <property type="entry name" value="ATP-synt"/>
    <property type="match status" value="1"/>
</dbReference>
<evidence type="ECO:0000256" key="3">
    <source>
        <dbReference type="ARBA" id="ARBA00007681"/>
    </source>
</evidence>
<keyword evidence="7 10" id="KW-0472">Membrane</keyword>
<dbReference type="PIRSF" id="PIRSF039089">
    <property type="entry name" value="ATP_synthase_gamma"/>
    <property type="match status" value="1"/>
</dbReference>
<keyword evidence="12" id="KW-1185">Reference proteome</keyword>
<dbReference type="NCBIfam" id="TIGR01146">
    <property type="entry name" value="ATPsyn_F1gamma"/>
    <property type="match status" value="1"/>
</dbReference>
<reference evidence="11 12" key="1">
    <citation type="journal article" date="2021" name="Microorganisms">
        <title>Acidisoma silvae sp. nov. and Acidisomacellulosilytica sp. nov., Two Acidophilic Bacteria Isolated from Decaying Wood, Hydrolyzing Cellulose and Producing Poly-3-hydroxybutyrate.</title>
        <authorList>
            <person name="Mieszkin S."/>
            <person name="Pouder E."/>
            <person name="Uroz S."/>
            <person name="Simon-Colin C."/>
            <person name="Alain K."/>
        </authorList>
    </citation>
    <scope>NUCLEOTIDE SEQUENCE [LARGE SCALE GENOMIC DNA]</scope>
    <source>
        <strain evidence="11 12">HW T5.17</strain>
    </source>
</reference>
<evidence type="ECO:0000256" key="5">
    <source>
        <dbReference type="ARBA" id="ARBA00022781"/>
    </source>
</evidence>
<dbReference type="GO" id="GO:0005886">
    <property type="term" value="C:plasma membrane"/>
    <property type="evidence" value="ECO:0007669"/>
    <property type="project" value="UniProtKB-SubCell"/>
</dbReference>
<evidence type="ECO:0000256" key="4">
    <source>
        <dbReference type="ARBA" id="ARBA00022448"/>
    </source>
</evidence>
<dbReference type="Gene3D" id="1.10.287.80">
    <property type="entry name" value="ATP synthase, gamma subunit, helix hairpin domain"/>
    <property type="match status" value="1"/>
</dbReference>
<dbReference type="Gene3D" id="3.40.1380.10">
    <property type="match status" value="1"/>
</dbReference>
<dbReference type="GO" id="GO:0045259">
    <property type="term" value="C:proton-transporting ATP synthase complex"/>
    <property type="evidence" value="ECO:0007669"/>
    <property type="project" value="UniProtKB-KW"/>
</dbReference>
<dbReference type="PANTHER" id="PTHR11693">
    <property type="entry name" value="ATP SYNTHASE GAMMA CHAIN"/>
    <property type="match status" value="1"/>
</dbReference>
<evidence type="ECO:0000313" key="12">
    <source>
        <dbReference type="Proteomes" id="UP000721844"/>
    </source>
</evidence>
<keyword evidence="10" id="KW-1003">Cell membrane</keyword>
<dbReference type="PANTHER" id="PTHR11693:SF22">
    <property type="entry name" value="ATP SYNTHASE SUBUNIT GAMMA, MITOCHONDRIAL"/>
    <property type="match status" value="1"/>
</dbReference>
<evidence type="ECO:0000256" key="9">
    <source>
        <dbReference type="ARBA" id="ARBA00023310"/>
    </source>
</evidence>
<dbReference type="FunFam" id="1.10.287.80:FF:000001">
    <property type="entry name" value="ATP synthase gamma chain"/>
    <property type="match status" value="1"/>
</dbReference>
<proteinExistence type="inferred from homology"/>
<gene>
    <name evidence="10" type="primary">atpG</name>
    <name evidence="11" type="ORF">ACELLULO517_08920</name>
</gene>
<evidence type="ECO:0000256" key="2">
    <source>
        <dbReference type="ARBA" id="ARBA00004170"/>
    </source>
</evidence>
<dbReference type="EMBL" id="JAESVA010000003">
    <property type="protein sequence ID" value="MCB8880353.1"/>
    <property type="molecule type" value="Genomic_DNA"/>
</dbReference>
<evidence type="ECO:0000256" key="8">
    <source>
        <dbReference type="ARBA" id="ARBA00023196"/>
    </source>
</evidence>
<evidence type="ECO:0000313" key="11">
    <source>
        <dbReference type="EMBL" id="MCB8880353.1"/>
    </source>
</evidence>
<evidence type="ECO:0000256" key="1">
    <source>
        <dbReference type="ARBA" id="ARBA00003456"/>
    </source>
</evidence>
<dbReference type="NCBIfam" id="NF004146">
    <property type="entry name" value="PRK05621.1-4"/>
    <property type="match status" value="1"/>
</dbReference>
<dbReference type="Proteomes" id="UP000721844">
    <property type="component" value="Unassembled WGS sequence"/>
</dbReference>
<dbReference type="GO" id="GO:0042777">
    <property type="term" value="P:proton motive force-driven plasma membrane ATP synthesis"/>
    <property type="evidence" value="ECO:0007669"/>
    <property type="project" value="UniProtKB-UniRule"/>
</dbReference>
<sequence>MPSLKPLRNRINSVKSTQKITSAMKMVAASKLRRAQAQAEAAQPYAERMERMLRALATAMADQPAGAAPALLAGTGRDQKHLVVSVTGDRGLAGGFNVNSGRAARNLVRKLMGEGKQVKVLAIGRKGRDYLRREFAGQMVDNPMPGSRKRPEFGDAELISGIVQDMVAKGEVDVVTLVYNHFRGVMSQVPTELRLVPMTPEKLDDAPKDADQASYEFEPEEDEILARLLPRALSIQIFRAMLDNEAGFFAAQMTAMDGATRNAGDMIKRLTLTYNRARQANITSELVEIISGAEAV</sequence>
<protein>
    <recommendedName>
        <fullName evidence="10">ATP synthase gamma chain</fullName>
    </recommendedName>
    <alternativeName>
        <fullName evidence="10">ATP synthase F1 sector gamma subunit</fullName>
    </alternativeName>
    <alternativeName>
        <fullName evidence="10">F-ATPase gamma subunit</fullName>
    </alternativeName>
</protein>
<dbReference type="CDD" id="cd12151">
    <property type="entry name" value="F1-ATPase_gamma"/>
    <property type="match status" value="1"/>
</dbReference>
<keyword evidence="4 10" id="KW-0813">Transport</keyword>
<evidence type="ECO:0000256" key="10">
    <source>
        <dbReference type="HAMAP-Rule" id="MF_00815"/>
    </source>
</evidence>